<feature type="domain" description="Putative restriction endonuclease" evidence="1">
    <location>
        <begin position="12"/>
        <end position="181"/>
    </location>
</feature>
<evidence type="ECO:0000313" key="3">
    <source>
        <dbReference type="Proteomes" id="UP000008204"/>
    </source>
</evidence>
<dbReference type="Pfam" id="PF05685">
    <property type="entry name" value="Uma2"/>
    <property type="match status" value="1"/>
</dbReference>
<reference evidence="3" key="1">
    <citation type="journal article" date="2011" name="MBio">
        <title>Novel metabolic attributes of the genus Cyanothece, comprising a group of unicellular nitrogen-fixing Cyanobacteria.</title>
        <authorList>
            <person name="Bandyopadhyay A."/>
            <person name="Elvitigala T."/>
            <person name="Welsh E."/>
            <person name="Stockel J."/>
            <person name="Liberton M."/>
            <person name="Min H."/>
            <person name="Sherman L.A."/>
            <person name="Pakrasi H.B."/>
        </authorList>
    </citation>
    <scope>NUCLEOTIDE SEQUENCE [LARGE SCALE GENOMIC DNA]</scope>
    <source>
        <strain evidence="3">PCC 8801</strain>
    </source>
</reference>
<dbReference type="eggNOG" id="COG4636">
    <property type="taxonomic scope" value="Bacteria"/>
</dbReference>
<dbReference type="Gene3D" id="3.90.1570.10">
    <property type="entry name" value="tt1808, chain A"/>
    <property type="match status" value="1"/>
</dbReference>
<accession>B7JV80</accession>
<dbReference type="PANTHER" id="PTHR36558">
    <property type="entry name" value="GLR1098 PROTEIN"/>
    <property type="match status" value="1"/>
</dbReference>
<dbReference type="HOGENOM" id="CLU_076312_6_0_3"/>
<sequence>MQLQTKPQYYTPEEYLELEETAEYKNEYRNREIIPMVGGTTNHNQIAGNFYRRFPLTINNQDYYSYMESVRLWLAEYNLYTYPDVMVIKGEPIYHGEGTSNVTNPQIIIEVLSKSTQGYDHTDKFQFYRSLPTFVEYILIDQYHYSVEQYIKQSDNQWLVNFYSGETAILKLSSVEWEITLQDLYQRVNFESEEE</sequence>
<proteinExistence type="predicted"/>
<dbReference type="CDD" id="cd06260">
    <property type="entry name" value="DUF820-like"/>
    <property type="match status" value="1"/>
</dbReference>
<keyword evidence="3" id="KW-1185">Reference proteome</keyword>
<gene>
    <name evidence="2" type="ordered locus">PCC8801_4290</name>
</gene>
<dbReference type="OrthoDB" id="424506at2"/>
<dbReference type="PANTHER" id="PTHR36558:SF1">
    <property type="entry name" value="RESTRICTION ENDONUCLEASE DOMAIN-CONTAINING PROTEIN-RELATED"/>
    <property type="match status" value="1"/>
</dbReference>
<dbReference type="EMBL" id="CP001287">
    <property type="protein sequence ID" value="ACK68213.1"/>
    <property type="molecule type" value="Genomic_DNA"/>
</dbReference>
<organism evidence="2 3">
    <name type="scientific">Rippkaea orientalis (strain PCC 8801 / RF-1)</name>
    <name type="common">Cyanothece sp. (strain PCC 8801)</name>
    <dbReference type="NCBI Taxonomy" id="41431"/>
    <lineage>
        <taxon>Bacteria</taxon>
        <taxon>Bacillati</taxon>
        <taxon>Cyanobacteriota</taxon>
        <taxon>Cyanophyceae</taxon>
        <taxon>Oscillatoriophycideae</taxon>
        <taxon>Chroococcales</taxon>
        <taxon>Aphanothecaceae</taxon>
        <taxon>Rippkaea</taxon>
        <taxon>Rippkaea orientalis</taxon>
    </lineage>
</organism>
<dbReference type="Proteomes" id="UP000008204">
    <property type="component" value="Chromosome"/>
</dbReference>
<dbReference type="InterPro" id="IPR011335">
    <property type="entry name" value="Restrct_endonuc-II-like"/>
</dbReference>
<dbReference type="InterPro" id="IPR008538">
    <property type="entry name" value="Uma2"/>
</dbReference>
<name>B7JV80_RIPO1</name>
<dbReference type="AlphaFoldDB" id="B7JV80"/>
<dbReference type="KEGG" id="cyp:PCC8801_4290"/>
<evidence type="ECO:0000259" key="1">
    <source>
        <dbReference type="Pfam" id="PF05685"/>
    </source>
</evidence>
<evidence type="ECO:0000313" key="2">
    <source>
        <dbReference type="EMBL" id="ACK68213.1"/>
    </source>
</evidence>
<dbReference type="RefSeq" id="WP_015957358.1">
    <property type="nucleotide sequence ID" value="NC_011726.1"/>
</dbReference>
<protein>
    <recommendedName>
        <fullName evidence="1">Putative restriction endonuclease domain-containing protein</fullName>
    </recommendedName>
</protein>
<dbReference type="InterPro" id="IPR012296">
    <property type="entry name" value="Nuclease_put_TT1808"/>
</dbReference>
<dbReference type="SUPFAM" id="SSF52980">
    <property type="entry name" value="Restriction endonuclease-like"/>
    <property type="match status" value="1"/>
</dbReference>